<evidence type="ECO:0000313" key="4">
    <source>
        <dbReference type="EMBL" id="QOZ59287.1"/>
    </source>
</evidence>
<feature type="domain" description="ABC-type uncharacterised transport system" evidence="2">
    <location>
        <begin position="211"/>
        <end position="464"/>
    </location>
</feature>
<keyword evidence="1" id="KW-1133">Transmembrane helix</keyword>
<dbReference type="OrthoDB" id="9762687at2"/>
<evidence type="ECO:0000256" key="1">
    <source>
        <dbReference type="SAM" id="Phobius"/>
    </source>
</evidence>
<dbReference type="AlphaFoldDB" id="A0A410V3H8"/>
<feature type="transmembrane region" description="Helical" evidence="1">
    <location>
        <begin position="12"/>
        <end position="31"/>
    </location>
</feature>
<reference evidence="3" key="1">
    <citation type="journal article" date="2014" name="Int. J. Syst. Evol. Microbiol.">
        <title>Complete genome sequence of Corynebacterium casei LMG S-19264T (=DSM 44701T), isolated from a smear-ripened cheese.</title>
        <authorList>
            <consortium name="US DOE Joint Genome Institute (JGI-PGF)"/>
            <person name="Walter F."/>
            <person name="Albersmeier A."/>
            <person name="Kalinowski J."/>
            <person name="Ruckert C."/>
        </authorList>
    </citation>
    <scope>NUCLEOTIDE SEQUENCE</scope>
    <source>
        <strain evidence="3">CGMCC 1.15034</strain>
    </source>
</reference>
<name>A0A410V3H8_9BRAD</name>
<keyword evidence="5" id="KW-1185">Reference proteome</keyword>
<proteinExistence type="predicted"/>
<reference evidence="4 5" key="2">
    <citation type="submission" date="2018-06" db="EMBL/GenBank/DDBJ databases">
        <title>Comparative genomics of rhizobia nodulating Arachis hypogaea in China.</title>
        <authorList>
            <person name="Li Y."/>
        </authorList>
    </citation>
    <scope>NUCLEOTIDE SEQUENCE [LARGE SCALE GENOMIC DNA]</scope>
    <source>
        <strain evidence="4 5">CCBAU 51658</strain>
    </source>
</reference>
<evidence type="ECO:0000313" key="6">
    <source>
        <dbReference type="Proteomes" id="UP000625079"/>
    </source>
</evidence>
<keyword evidence="1" id="KW-0472">Membrane</keyword>
<dbReference type="EMBL" id="CP030057">
    <property type="protein sequence ID" value="QOZ59287.1"/>
    <property type="molecule type" value="Genomic_DNA"/>
</dbReference>
<dbReference type="InterPro" id="IPR019196">
    <property type="entry name" value="ABC_transp_unknown"/>
</dbReference>
<evidence type="ECO:0000313" key="5">
    <source>
        <dbReference type="Proteomes" id="UP000593880"/>
    </source>
</evidence>
<dbReference type="EMBL" id="BMHC01000036">
    <property type="protein sequence ID" value="GGI33937.1"/>
    <property type="molecule type" value="Genomic_DNA"/>
</dbReference>
<feature type="transmembrane region" description="Helical" evidence="1">
    <location>
        <begin position="37"/>
        <end position="57"/>
    </location>
</feature>
<dbReference type="Proteomes" id="UP000625079">
    <property type="component" value="Unassembled WGS sequence"/>
</dbReference>
<sequence>MMARFARADFGLAALVAGAVATGLLGFAGLGETVSNGLLFAACLLVLLALFVLAVRLPLRGGASRASEWAMNAAIVCGAVAIVVGANVALYRHDVHLDVSREGANTPPRQLTDVIAQLREPLALTYFYNAGDPHAVGLRDLVQIAARNHPLFVFRAVDLDKEPGTARDLGVRVYNTAVLQAGDRKVLVENVVDPARLGLAALRVLRKHTETVCFVTGHGETFRPMPSHFHYSHVETLKGHETPGAGDVLEASPEQLDRLELALNQIGFEMRELVTATSVVIPPDCSVIAEIGPRSAFTADEVQLFGNYLKGGGRLLLLLDPLSEISGDFERLVLKPVGLSSAAAIVVDPLNHFRTDSDKVAVPYYPSHPITKRLALTIFPHARPISVGQPPSGVAVVVLAASSQDSYLKSPQATVAVTGGEAPSANRTSQTLAVALEGTWPGAGDDKHFRLVVAGTSKFASNEYFPYVSNGELSLSMLRWLAEDDATPSVAPQPLKLPEIVMTSRQMRDSFIVLEVLLPLSTALFGMLMWWRRR</sequence>
<protein>
    <recommendedName>
        <fullName evidence="2">ABC-type uncharacterized transport system domain-containing protein</fullName>
    </recommendedName>
</protein>
<keyword evidence="1" id="KW-0812">Transmembrane</keyword>
<organism evidence="3 6">
    <name type="scientific">Bradyrhizobium guangdongense</name>
    <dbReference type="NCBI Taxonomy" id="1325090"/>
    <lineage>
        <taxon>Bacteria</taxon>
        <taxon>Pseudomonadati</taxon>
        <taxon>Pseudomonadota</taxon>
        <taxon>Alphaproteobacteria</taxon>
        <taxon>Hyphomicrobiales</taxon>
        <taxon>Nitrobacteraceae</taxon>
        <taxon>Bradyrhizobium</taxon>
    </lineage>
</organism>
<evidence type="ECO:0000259" key="2">
    <source>
        <dbReference type="Pfam" id="PF09822"/>
    </source>
</evidence>
<gene>
    <name evidence="3" type="ORF">GCM10010987_76870</name>
    <name evidence="4" type="ORF">XH86_11445</name>
</gene>
<dbReference type="Pfam" id="PF09822">
    <property type="entry name" value="ABC_transp_aux"/>
    <property type="match status" value="1"/>
</dbReference>
<reference evidence="3" key="3">
    <citation type="submission" date="2022-12" db="EMBL/GenBank/DDBJ databases">
        <authorList>
            <person name="Sun Q."/>
            <person name="Zhou Y."/>
        </authorList>
    </citation>
    <scope>NUCLEOTIDE SEQUENCE</scope>
    <source>
        <strain evidence="3">CGMCC 1.15034</strain>
    </source>
</reference>
<evidence type="ECO:0000313" key="3">
    <source>
        <dbReference type="EMBL" id="GGI33937.1"/>
    </source>
</evidence>
<dbReference type="RefSeq" id="WP_128964910.1">
    <property type="nucleotide sequence ID" value="NZ_BMHC01000036.1"/>
</dbReference>
<feature type="transmembrane region" description="Helical" evidence="1">
    <location>
        <begin position="69"/>
        <end position="91"/>
    </location>
</feature>
<accession>A0A410V3H8</accession>
<dbReference type="Proteomes" id="UP000593880">
    <property type="component" value="Chromosome"/>
</dbReference>
<feature type="transmembrane region" description="Helical" evidence="1">
    <location>
        <begin position="511"/>
        <end position="531"/>
    </location>
</feature>